<sequence>MTSDRVLVVNGRSLEGATHQQAVEALRDTGQVRSPSDTKQINNLHVLISTENVFEVRLLKNTSGLGFSFSREENIPDEPPGSSMVRVKKLFPGQPAAESGRISVGDVILRVNQTHLRGLSQHEVISALRGTGQEVNLRLCRPDSGVLPEIDTSVLVSSSKLCSLLIFLFFSTDVHSYDPGVGLCSLLVLLARREFC</sequence>
<evidence type="ECO:0000313" key="4">
    <source>
        <dbReference type="Proteomes" id="UP000265120"/>
    </source>
</evidence>
<reference evidence="3 4" key="1">
    <citation type="journal article" date="2014" name="Nat. Genet.">
        <title>Whole-genome sequence of a flatfish provides insights into ZW sex chromosome evolution and adaptation to a benthic lifestyle.</title>
        <authorList>
            <person name="Chen S."/>
            <person name="Zhang G."/>
            <person name="Shao C."/>
            <person name="Huang Q."/>
            <person name="Liu G."/>
            <person name="Zhang P."/>
            <person name="Song W."/>
            <person name="An N."/>
            <person name="Chalopin D."/>
            <person name="Volff J.N."/>
            <person name="Hong Y."/>
            <person name="Li Q."/>
            <person name="Sha Z."/>
            <person name="Zhou H."/>
            <person name="Xie M."/>
            <person name="Yu Q."/>
            <person name="Liu Y."/>
            <person name="Xiang H."/>
            <person name="Wang N."/>
            <person name="Wu K."/>
            <person name="Yang C."/>
            <person name="Zhou Q."/>
            <person name="Liao X."/>
            <person name="Yang L."/>
            <person name="Hu Q."/>
            <person name="Zhang J."/>
            <person name="Meng L."/>
            <person name="Jin L."/>
            <person name="Tian Y."/>
            <person name="Lian J."/>
            <person name="Yang J."/>
            <person name="Miao G."/>
            <person name="Liu S."/>
            <person name="Liang Z."/>
            <person name="Yan F."/>
            <person name="Li Y."/>
            <person name="Sun B."/>
            <person name="Zhang H."/>
            <person name="Zhang J."/>
            <person name="Zhu Y."/>
            <person name="Du M."/>
            <person name="Zhao Y."/>
            <person name="Schartl M."/>
            <person name="Tang Q."/>
            <person name="Wang J."/>
        </authorList>
    </citation>
    <scope>NUCLEOTIDE SEQUENCE</scope>
</reference>
<reference evidence="3" key="3">
    <citation type="submission" date="2025-09" db="UniProtKB">
        <authorList>
            <consortium name="Ensembl"/>
        </authorList>
    </citation>
    <scope>IDENTIFICATION</scope>
</reference>
<dbReference type="SUPFAM" id="SSF50156">
    <property type="entry name" value="PDZ domain-like"/>
    <property type="match status" value="2"/>
</dbReference>
<dbReference type="CDD" id="cd06695">
    <property type="entry name" value="PDZ3_PTPN13_FRMPD2-like"/>
    <property type="match status" value="1"/>
</dbReference>
<keyword evidence="4" id="KW-1185">Reference proteome</keyword>
<dbReference type="OMA" id="FWVLENT"/>
<evidence type="ECO:0000259" key="2">
    <source>
        <dbReference type="PROSITE" id="PS50106"/>
    </source>
</evidence>
<dbReference type="Ensembl" id="ENSCSET00000029667.1">
    <property type="protein sequence ID" value="ENSCSEP00000029265.1"/>
    <property type="gene ID" value="ENSCSEG00000018738.1"/>
</dbReference>
<reference evidence="3" key="2">
    <citation type="submission" date="2025-08" db="UniProtKB">
        <authorList>
            <consortium name="Ensembl"/>
        </authorList>
    </citation>
    <scope>IDENTIFICATION</scope>
</reference>
<dbReference type="Gene3D" id="2.30.42.10">
    <property type="match status" value="2"/>
</dbReference>
<protein>
    <recommendedName>
        <fullName evidence="2">PDZ domain-containing protein</fullName>
    </recommendedName>
</protein>
<dbReference type="InterPro" id="IPR036034">
    <property type="entry name" value="PDZ_sf"/>
</dbReference>
<proteinExistence type="predicted"/>
<dbReference type="InterPro" id="IPR001478">
    <property type="entry name" value="PDZ"/>
</dbReference>
<feature type="domain" description="PDZ" evidence="2">
    <location>
        <begin position="55"/>
        <end position="143"/>
    </location>
</feature>
<organism evidence="3 4">
    <name type="scientific">Cynoglossus semilaevis</name>
    <name type="common">Tongue sole</name>
    <dbReference type="NCBI Taxonomy" id="244447"/>
    <lineage>
        <taxon>Eukaryota</taxon>
        <taxon>Metazoa</taxon>
        <taxon>Chordata</taxon>
        <taxon>Craniata</taxon>
        <taxon>Vertebrata</taxon>
        <taxon>Euteleostomi</taxon>
        <taxon>Actinopterygii</taxon>
        <taxon>Neopterygii</taxon>
        <taxon>Teleostei</taxon>
        <taxon>Neoteleostei</taxon>
        <taxon>Acanthomorphata</taxon>
        <taxon>Carangaria</taxon>
        <taxon>Pleuronectiformes</taxon>
        <taxon>Pleuronectoidei</taxon>
        <taxon>Cynoglossidae</taxon>
        <taxon>Cynoglossinae</taxon>
        <taxon>Cynoglossus</taxon>
    </lineage>
</organism>
<name>A0A3P8WX07_CYNSE</name>
<dbReference type="GO" id="GO:0004725">
    <property type="term" value="F:protein tyrosine phosphatase activity"/>
    <property type="evidence" value="ECO:0007669"/>
    <property type="project" value="TreeGrafter"/>
</dbReference>
<dbReference type="GO" id="GO:0005634">
    <property type="term" value="C:nucleus"/>
    <property type="evidence" value="ECO:0007669"/>
    <property type="project" value="TreeGrafter"/>
</dbReference>
<dbReference type="GO" id="GO:0036312">
    <property type="term" value="F:phosphatidylinositol 3-kinase regulatory subunit binding"/>
    <property type="evidence" value="ECO:0007669"/>
    <property type="project" value="TreeGrafter"/>
</dbReference>
<evidence type="ECO:0000313" key="3">
    <source>
        <dbReference type="Ensembl" id="ENSCSEP00000029265.1"/>
    </source>
</evidence>
<dbReference type="Proteomes" id="UP000265120">
    <property type="component" value="Chromosome 14"/>
</dbReference>
<accession>A0A3P8WX07</accession>
<dbReference type="PANTHER" id="PTHR46900">
    <property type="entry name" value="TYROSINE-PROTEIN PHOSPHATASE NON-RECEPTOR TYPE 13"/>
    <property type="match status" value="1"/>
</dbReference>
<dbReference type="FunFam" id="2.30.42.10:FF:000084">
    <property type="entry name" value="Tyrosine-protein phosphatase non-receptor type 13"/>
    <property type="match status" value="1"/>
</dbReference>
<dbReference type="Pfam" id="PF00595">
    <property type="entry name" value="PDZ"/>
    <property type="match status" value="1"/>
</dbReference>
<dbReference type="STRING" id="244447.ENSCSEP00000029265"/>
<dbReference type="GO" id="GO:0005737">
    <property type="term" value="C:cytoplasm"/>
    <property type="evidence" value="ECO:0007669"/>
    <property type="project" value="TreeGrafter"/>
</dbReference>
<dbReference type="SMART" id="SM00228">
    <property type="entry name" value="PDZ"/>
    <property type="match status" value="1"/>
</dbReference>
<keyword evidence="1" id="KW-0677">Repeat</keyword>
<dbReference type="AlphaFoldDB" id="A0A3P8WX07"/>
<dbReference type="InParanoid" id="A0A3P8WX07"/>
<dbReference type="InterPro" id="IPR052074">
    <property type="entry name" value="NonRcpt_TyrProt_Phosphatase"/>
</dbReference>
<dbReference type="PROSITE" id="PS50106">
    <property type="entry name" value="PDZ"/>
    <property type="match status" value="2"/>
</dbReference>
<evidence type="ECO:0000256" key="1">
    <source>
        <dbReference type="ARBA" id="ARBA00022737"/>
    </source>
</evidence>
<dbReference type="GeneTree" id="ENSGT00940000161964"/>
<feature type="domain" description="PDZ" evidence="2">
    <location>
        <begin position="1"/>
        <end position="31"/>
    </location>
</feature>
<dbReference type="PANTHER" id="PTHR46900:SF1">
    <property type="entry name" value="TYROSINE-PROTEIN PHOSPHATASE NON-RECEPTOR TYPE 13"/>
    <property type="match status" value="1"/>
</dbReference>